<accession>A0A183PIH1</accession>
<reference evidence="1 2" key="1">
    <citation type="submission" date="2018-11" db="EMBL/GenBank/DDBJ databases">
        <authorList>
            <consortium name="Pathogen Informatics"/>
        </authorList>
    </citation>
    <scope>NUCLEOTIDE SEQUENCE [LARGE SCALE GENOMIC DNA]</scope>
    <source>
        <strain>Denwood</strain>
        <strain evidence="2">Zambia</strain>
    </source>
</reference>
<dbReference type="AlphaFoldDB" id="A0A183PIH1"/>
<dbReference type="EMBL" id="UZAL01034328">
    <property type="protein sequence ID" value="VDP65071.1"/>
    <property type="molecule type" value="Genomic_DNA"/>
</dbReference>
<protein>
    <submittedName>
        <fullName evidence="1">Uncharacterized protein</fullName>
    </submittedName>
</protein>
<keyword evidence="2" id="KW-1185">Reference proteome</keyword>
<name>A0A183PIH1_9TREM</name>
<dbReference type="Proteomes" id="UP000269396">
    <property type="component" value="Unassembled WGS sequence"/>
</dbReference>
<evidence type="ECO:0000313" key="2">
    <source>
        <dbReference type="Proteomes" id="UP000269396"/>
    </source>
</evidence>
<evidence type="ECO:0000313" key="1">
    <source>
        <dbReference type="EMBL" id="VDP65071.1"/>
    </source>
</evidence>
<proteinExistence type="predicted"/>
<organism evidence="1 2">
    <name type="scientific">Schistosoma mattheei</name>
    <dbReference type="NCBI Taxonomy" id="31246"/>
    <lineage>
        <taxon>Eukaryota</taxon>
        <taxon>Metazoa</taxon>
        <taxon>Spiralia</taxon>
        <taxon>Lophotrochozoa</taxon>
        <taxon>Platyhelminthes</taxon>
        <taxon>Trematoda</taxon>
        <taxon>Digenea</taxon>
        <taxon>Strigeidida</taxon>
        <taxon>Schistosomatoidea</taxon>
        <taxon>Schistosomatidae</taxon>
        <taxon>Schistosoma</taxon>
    </lineage>
</organism>
<gene>
    <name evidence="1" type="ORF">SMTD_LOCUS14157</name>
</gene>
<sequence length="84" mass="9327">MFPPNFLLHATYFLRLLAIISSKATSPGVFSGVIVCAILSSRRTMDSKRSQNSTLLRTPNTDDVLLLLPSHNKFTFEASIPSSW</sequence>